<gene>
    <name evidence="1" type="ORF">ALC62_04125</name>
</gene>
<dbReference type="Proteomes" id="UP000078542">
    <property type="component" value="Unassembled WGS sequence"/>
</dbReference>
<dbReference type="AlphaFoldDB" id="A0A151IKK1"/>
<name>A0A151IKK1_9HYME</name>
<keyword evidence="2" id="KW-1185">Reference proteome</keyword>
<proteinExistence type="predicted"/>
<evidence type="ECO:0000313" key="2">
    <source>
        <dbReference type="Proteomes" id="UP000078542"/>
    </source>
</evidence>
<organism evidence="1 2">
    <name type="scientific">Cyphomyrmex costatus</name>
    <dbReference type="NCBI Taxonomy" id="456900"/>
    <lineage>
        <taxon>Eukaryota</taxon>
        <taxon>Metazoa</taxon>
        <taxon>Ecdysozoa</taxon>
        <taxon>Arthropoda</taxon>
        <taxon>Hexapoda</taxon>
        <taxon>Insecta</taxon>
        <taxon>Pterygota</taxon>
        <taxon>Neoptera</taxon>
        <taxon>Endopterygota</taxon>
        <taxon>Hymenoptera</taxon>
        <taxon>Apocrita</taxon>
        <taxon>Aculeata</taxon>
        <taxon>Formicoidea</taxon>
        <taxon>Formicidae</taxon>
        <taxon>Myrmicinae</taxon>
        <taxon>Cyphomyrmex</taxon>
    </lineage>
</organism>
<reference evidence="1 2" key="1">
    <citation type="submission" date="2016-03" db="EMBL/GenBank/DDBJ databases">
        <title>Cyphomyrmex costatus WGS genome.</title>
        <authorList>
            <person name="Nygaard S."/>
            <person name="Hu H."/>
            <person name="Boomsma J."/>
            <person name="Zhang G."/>
        </authorList>
    </citation>
    <scope>NUCLEOTIDE SEQUENCE [LARGE SCALE GENOMIC DNA]</scope>
    <source>
        <strain evidence="1">MS0001</strain>
        <tissue evidence="1">Whole body</tissue>
    </source>
</reference>
<accession>A0A151IKK1</accession>
<sequence>MRNCLRSIKLRLIVLRIFIFLPSRDDSNGLLTKTLLPRAFETDYSSSIGGLHGATKDYKRQAGCGSIASTPRLFYCRGAEETCSSRSAKTLHQLVASGSSYCSSDSGATCLKVTERFRVKSWFGEDREEHAAGLAKPFDAVPNKTLMKRTVA</sequence>
<evidence type="ECO:0000313" key="1">
    <source>
        <dbReference type="EMBL" id="KYN05011.1"/>
    </source>
</evidence>
<protein>
    <submittedName>
        <fullName evidence="1">Uncharacterized protein</fullName>
    </submittedName>
</protein>
<dbReference type="EMBL" id="KQ977199">
    <property type="protein sequence ID" value="KYN05011.1"/>
    <property type="molecule type" value="Genomic_DNA"/>
</dbReference>